<proteinExistence type="predicted"/>
<keyword evidence="3" id="KW-1185">Reference proteome</keyword>
<protein>
    <recommendedName>
        <fullName evidence="4">HPP family protein</fullName>
    </recommendedName>
</protein>
<evidence type="ECO:0000313" key="3">
    <source>
        <dbReference type="Proteomes" id="UP001494902"/>
    </source>
</evidence>
<dbReference type="EMBL" id="JBEDNQ010000018">
    <property type="protein sequence ID" value="MEQ3554874.1"/>
    <property type="molecule type" value="Genomic_DNA"/>
</dbReference>
<sequence>MEDDVRKRQLNRLGYGIGGGLVVGSTIWTLGGAWWWVPLFLAIGLGVGLFLRATTPPGSDS</sequence>
<evidence type="ECO:0000313" key="2">
    <source>
        <dbReference type="EMBL" id="MEQ3554874.1"/>
    </source>
</evidence>
<keyword evidence="1" id="KW-0812">Transmembrane</keyword>
<keyword evidence="1" id="KW-0472">Membrane</keyword>
<dbReference type="Proteomes" id="UP001494902">
    <property type="component" value="Unassembled WGS sequence"/>
</dbReference>
<dbReference type="RefSeq" id="WP_349301942.1">
    <property type="nucleotide sequence ID" value="NZ_JBEDNQ010000018.1"/>
</dbReference>
<feature type="transmembrane region" description="Helical" evidence="1">
    <location>
        <begin position="12"/>
        <end position="28"/>
    </location>
</feature>
<evidence type="ECO:0000256" key="1">
    <source>
        <dbReference type="SAM" id="Phobius"/>
    </source>
</evidence>
<keyword evidence="1" id="KW-1133">Transmembrane helix</keyword>
<reference evidence="2 3" key="1">
    <citation type="submission" date="2024-03" db="EMBL/GenBank/DDBJ databases">
        <title>Draft genome sequence of Pseudonocardia nematodicida JCM 31783.</title>
        <authorList>
            <person name="Butdee W."/>
            <person name="Duangmal K."/>
        </authorList>
    </citation>
    <scope>NUCLEOTIDE SEQUENCE [LARGE SCALE GENOMIC DNA]</scope>
    <source>
        <strain evidence="2 3">JCM 31783</strain>
    </source>
</reference>
<feature type="transmembrane region" description="Helical" evidence="1">
    <location>
        <begin position="34"/>
        <end position="51"/>
    </location>
</feature>
<name>A0ABV1KKH4_9PSEU</name>
<evidence type="ECO:0008006" key="4">
    <source>
        <dbReference type="Google" id="ProtNLM"/>
    </source>
</evidence>
<comment type="caution">
    <text evidence="2">The sequence shown here is derived from an EMBL/GenBank/DDBJ whole genome shotgun (WGS) entry which is preliminary data.</text>
</comment>
<gene>
    <name evidence="2" type="ORF">WIS52_30795</name>
</gene>
<accession>A0ABV1KKH4</accession>
<organism evidence="2 3">
    <name type="scientific">Pseudonocardia nematodicida</name>
    <dbReference type="NCBI Taxonomy" id="1206997"/>
    <lineage>
        <taxon>Bacteria</taxon>
        <taxon>Bacillati</taxon>
        <taxon>Actinomycetota</taxon>
        <taxon>Actinomycetes</taxon>
        <taxon>Pseudonocardiales</taxon>
        <taxon>Pseudonocardiaceae</taxon>
        <taxon>Pseudonocardia</taxon>
    </lineage>
</organism>